<proteinExistence type="predicted"/>
<dbReference type="SMART" id="SM00388">
    <property type="entry name" value="HisKA"/>
    <property type="match status" value="1"/>
</dbReference>
<dbReference type="Gene3D" id="1.10.287.130">
    <property type="match status" value="1"/>
</dbReference>
<feature type="domain" description="Histidine kinase" evidence="8">
    <location>
        <begin position="608"/>
        <end position="825"/>
    </location>
</feature>
<dbReference type="RefSeq" id="WP_310330742.1">
    <property type="nucleotide sequence ID" value="NZ_JAVDXV010000007.1"/>
</dbReference>
<dbReference type="PRINTS" id="PR00344">
    <property type="entry name" value="BCTRLSENSOR"/>
</dbReference>
<evidence type="ECO:0000256" key="2">
    <source>
        <dbReference type="ARBA" id="ARBA00012438"/>
    </source>
</evidence>
<evidence type="ECO:0000256" key="4">
    <source>
        <dbReference type="ARBA" id="ARBA00022679"/>
    </source>
</evidence>
<dbReference type="InterPro" id="IPR036097">
    <property type="entry name" value="HisK_dim/P_sf"/>
</dbReference>
<keyword evidence="12" id="KW-1185">Reference proteome</keyword>
<keyword evidence="6" id="KW-0902">Two-component regulatory system</keyword>
<dbReference type="EMBL" id="JAVDXV010000007">
    <property type="protein sequence ID" value="MDR7334370.1"/>
    <property type="molecule type" value="Genomic_DNA"/>
</dbReference>
<evidence type="ECO:0000256" key="7">
    <source>
        <dbReference type="SAM" id="Phobius"/>
    </source>
</evidence>
<keyword evidence="7" id="KW-0812">Transmembrane</keyword>
<dbReference type="CDD" id="cd00130">
    <property type="entry name" value="PAS"/>
    <property type="match status" value="2"/>
</dbReference>
<feature type="domain" description="PAC" evidence="10">
    <location>
        <begin position="412"/>
        <end position="464"/>
    </location>
</feature>
<dbReference type="InterPro" id="IPR001610">
    <property type="entry name" value="PAC"/>
</dbReference>
<evidence type="ECO:0000259" key="8">
    <source>
        <dbReference type="PROSITE" id="PS50109"/>
    </source>
</evidence>
<dbReference type="EC" id="2.7.13.3" evidence="2"/>
<feature type="transmembrane region" description="Helical" evidence="7">
    <location>
        <begin position="297"/>
        <end position="317"/>
    </location>
</feature>
<evidence type="ECO:0000256" key="3">
    <source>
        <dbReference type="ARBA" id="ARBA00022553"/>
    </source>
</evidence>
<dbReference type="InterPro" id="IPR036890">
    <property type="entry name" value="HATPase_C_sf"/>
</dbReference>
<evidence type="ECO:0000256" key="5">
    <source>
        <dbReference type="ARBA" id="ARBA00022777"/>
    </source>
</evidence>
<keyword evidence="5" id="KW-0418">Kinase</keyword>
<sequence length="827" mass="89178">MTNHRAPSRTAGQALLAQGFAALLALAVVLVLAAFVTYERREVLKNAQERAELIARTLEDHVTRTVDSASLILQTLAEAVSRERNIENFQPLLDQPLLTGLPFLRGAAILDDSGSVLASSITADRGGRVDLRKLGTLPGDGRDALLPLVRGRSLADLAPDAPRPRATGVVMQPLLRALRGPDGRQLLLVALINPGALANFQQAALAEPGGVAMLSSLGGQLIAVNDRLQLEPGALITSHPVFQSWLPDREHGEYLGTGTQAGPQVVAFRASRKRPLAVIIELDEAAVLTSWRERLRWLGLLALLTLVAIGSGLVVVLRQIRAQDRARLALDLAHEQVALREREMSVLLKSVQELIFRTDVDGVITFVNARWAAVSNGDMSSAHGLRLTDLVVCGDKQRTAELFRPDDRAGVRQAQVCVPQANGQRRHFLVAVVPLQGGDGRLVGFAGSAVDVSEQVAAERQVSRQLAFTGLLQEISPLPVSMFDTAGRYVMVNQAWEDFVGRSRDQVVGAEVGHFLPAEAAALHAGLDAQLMARGGRIRYEARVQHQDGSLRDMVVTKVVVPGEHGQPAGILCTLMDVSEFRDAERATREARDVAERASRAKSEFVANISHELRTPLQAILGFSELGMTRGGSKEMLAGMFTDIHLSGRRMLALVNDLLDVSKLESTVGGFEMERCDLRTLLQAALRELDPLLNQRRLQLNLSLPSSELSAEVDPGRIHQAVRNVVANAIKFSPEGAEVHIEARRTADDRCEVSVADRGPGIPAAELESVFEAFVQSSRTKDGSGGTGLGLAICRKILGVHGGQITAENRTGGGALFRLQLPLAMAN</sequence>
<dbReference type="SUPFAM" id="SSF55785">
    <property type="entry name" value="PYP-like sensor domain (PAS domain)"/>
    <property type="match status" value="2"/>
</dbReference>
<gene>
    <name evidence="11" type="ORF">J2X21_003526</name>
</gene>
<name>A0ABU2ABI8_9BURK</name>
<protein>
    <recommendedName>
        <fullName evidence="2">histidine kinase</fullName>
        <ecNumber evidence="2">2.7.13.3</ecNumber>
    </recommendedName>
</protein>
<dbReference type="SMART" id="SM00387">
    <property type="entry name" value="HATPase_c"/>
    <property type="match status" value="1"/>
</dbReference>
<reference evidence="11 12" key="1">
    <citation type="submission" date="2023-07" db="EMBL/GenBank/DDBJ databases">
        <title>Sorghum-associated microbial communities from plants grown in Nebraska, USA.</title>
        <authorList>
            <person name="Schachtman D."/>
        </authorList>
    </citation>
    <scope>NUCLEOTIDE SEQUENCE [LARGE SCALE GENOMIC DNA]</scope>
    <source>
        <strain evidence="11 12">BE316</strain>
    </source>
</reference>
<evidence type="ECO:0000259" key="9">
    <source>
        <dbReference type="PROSITE" id="PS50112"/>
    </source>
</evidence>
<organism evidence="11 12">
    <name type="scientific">Roseateles asaccharophilus</name>
    <dbReference type="NCBI Taxonomy" id="582607"/>
    <lineage>
        <taxon>Bacteria</taxon>
        <taxon>Pseudomonadati</taxon>
        <taxon>Pseudomonadota</taxon>
        <taxon>Betaproteobacteria</taxon>
        <taxon>Burkholderiales</taxon>
        <taxon>Sphaerotilaceae</taxon>
        <taxon>Roseateles</taxon>
    </lineage>
</organism>
<evidence type="ECO:0000313" key="11">
    <source>
        <dbReference type="EMBL" id="MDR7334370.1"/>
    </source>
</evidence>
<feature type="domain" description="PAC" evidence="10">
    <location>
        <begin position="538"/>
        <end position="590"/>
    </location>
</feature>
<accession>A0ABU2ABI8</accession>
<dbReference type="Proteomes" id="UP001180825">
    <property type="component" value="Unassembled WGS sequence"/>
</dbReference>
<dbReference type="InterPro" id="IPR050736">
    <property type="entry name" value="Sensor_HK_Regulatory"/>
</dbReference>
<dbReference type="CDD" id="cd00082">
    <property type="entry name" value="HisKA"/>
    <property type="match status" value="1"/>
</dbReference>
<dbReference type="PROSITE" id="PS50113">
    <property type="entry name" value="PAC"/>
    <property type="match status" value="2"/>
</dbReference>
<dbReference type="InterPro" id="IPR004358">
    <property type="entry name" value="Sig_transdc_His_kin-like_C"/>
</dbReference>
<dbReference type="InterPro" id="IPR000014">
    <property type="entry name" value="PAS"/>
</dbReference>
<dbReference type="Pfam" id="PF08448">
    <property type="entry name" value="PAS_4"/>
    <property type="match status" value="2"/>
</dbReference>
<dbReference type="PROSITE" id="PS50112">
    <property type="entry name" value="PAS"/>
    <property type="match status" value="2"/>
</dbReference>
<evidence type="ECO:0000256" key="6">
    <source>
        <dbReference type="ARBA" id="ARBA00023012"/>
    </source>
</evidence>
<dbReference type="CDD" id="cd00075">
    <property type="entry name" value="HATPase"/>
    <property type="match status" value="1"/>
</dbReference>
<dbReference type="Pfam" id="PF02518">
    <property type="entry name" value="HATPase_c"/>
    <property type="match status" value="1"/>
</dbReference>
<comment type="catalytic activity">
    <reaction evidence="1">
        <text>ATP + protein L-histidine = ADP + protein N-phospho-L-histidine.</text>
        <dbReference type="EC" id="2.7.13.3"/>
    </reaction>
</comment>
<dbReference type="PANTHER" id="PTHR43711">
    <property type="entry name" value="TWO-COMPONENT HISTIDINE KINASE"/>
    <property type="match status" value="1"/>
</dbReference>
<keyword evidence="7" id="KW-0472">Membrane</keyword>
<keyword evidence="4" id="KW-0808">Transferase</keyword>
<evidence type="ECO:0000256" key="1">
    <source>
        <dbReference type="ARBA" id="ARBA00000085"/>
    </source>
</evidence>
<dbReference type="Pfam" id="PF00512">
    <property type="entry name" value="HisKA"/>
    <property type="match status" value="1"/>
</dbReference>
<dbReference type="InterPro" id="IPR013656">
    <property type="entry name" value="PAS_4"/>
</dbReference>
<keyword evidence="7" id="KW-1133">Transmembrane helix</keyword>
<dbReference type="InterPro" id="IPR003661">
    <property type="entry name" value="HisK_dim/P_dom"/>
</dbReference>
<dbReference type="SUPFAM" id="SSF55874">
    <property type="entry name" value="ATPase domain of HSP90 chaperone/DNA topoisomerase II/histidine kinase"/>
    <property type="match status" value="1"/>
</dbReference>
<dbReference type="InterPro" id="IPR035965">
    <property type="entry name" value="PAS-like_dom_sf"/>
</dbReference>
<dbReference type="SUPFAM" id="SSF47384">
    <property type="entry name" value="Homodimeric domain of signal transducing histidine kinase"/>
    <property type="match status" value="1"/>
</dbReference>
<evidence type="ECO:0000259" key="10">
    <source>
        <dbReference type="PROSITE" id="PS50113"/>
    </source>
</evidence>
<feature type="transmembrane region" description="Helical" evidence="7">
    <location>
        <begin position="15"/>
        <end position="38"/>
    </location>
</feature>
<dbReference type="SMART" id="SM00086">
    <property type="entry name" value="PAC"/>
    <property type="match status" value="2"/>
</dbReference>
<feature type="domain" description="PAS" evidence="9">
    <location>
        <begin position="340"/>
        <end position="413"/>
    </location>
</feature>
<dbReference type="Gene3D" id="3.30.450.20">
    <property type="entry name" value="PAS domain"/>
    <property type="match status" value="3"/>
</dbReference>
<dbReference type="Gene3D" id="3.30.565.10">
    <property type="entry name" value="Histidine kinase-like ATPase, C-terminal domain"/>
    <property type="match status" value="1"/>
</dbReference>
<dbReference type="InterPro" id="IPR005467">
    <property type="entry name" value="His_kinase_dom"/>
</dbReference>
<feature type="domain" description="PAS" evidence="9">
    <location>
        <begin position="464"/>
        <end position="509"/>
    </location>
</feature>
<dbReference type="PROSITE" id="PS50109">
    <property type="entry name" value="HIS_KIN"/>
    <property type="match status" value="1"/>
</dbReference>
<keyword evidence="3" id="KW-0597">Phosphoprotein</keyword>
<dbReference type="InterPro" id="IPR000700">
    <property type="entry name" value="PAS-assoc_C"/>
</dbReference>
<dbReference type="NCBIfam" id="TIGR00229">
    <property type="entry name" value="sensory_box"/>
    <property type="match status" value="2"/>
</dbReference>
<dbReference type="PANTHER" id="PTHR43711:SF1">
    <property type="entry name" value="HISTIDINE KINASE 1"/>
    <property type="match status" value="1"/>
</dbReference>
<dbReference type="SMART" id="SM00091">
    <property type="entry name" value="PAS"/>
    <property type="match status" value="2"/>
</dbReference>
<evidence type="ECO:0000313" key="12">
    <source>
        <dbReference type="Proteomes" id="UP001180825"/>
    </source>
</evidence>
<comment type="caution">
    <text evidence="11">The sequence shown here is derived from an EMBL/GenBank/DDBJ whole genome shotgun (WGS) entry which is preliminary data.</text>
</comment>
<dbReference type="InterPro" id="IPR003594">
    <property type="entry name" value="HATPase_dom"/>
</dbReference>